<dbReference type="Pfam" id="PF07521">
    <property type="entry name" value="RMMBL"/>
    <property type="match status" value="1"/>
</dbReference>
<dbReference type="CDD" id="cd16292">
    <property type="entry name" value="CPSF3-like_MBL-fold"/>
    <property type="match status" value="1"/>
</dbReference>
<evidence type="ECO:0000256" key="3">
    <source>
        <dbReference type="ARBA" id="ARBA00022664"/>
    </source>
</evidence>
<evidence type="ECO:0000256" key="4">
    <source>
        <dbReference type="ARBA" id="ARBA00022722"/>
    </source>
</evidence>
<dbReference type="PANTHER" id="PTHR11203">
    <property type="entry name" value="CLEAVAGE AND POLYADENYLATION SPECIFICITY FACTOR FAMILY MEMBER"/>
    <property type="match status" value="1"/>
</dbReference>
<keyword evidence="7" id="KW-0378">Hydrolase</keyword>
<dbReference type="GO" id="GO:0004534">
    <property type="term" value="F:5'-3' RNA exonuclease activity"/>
    <property type="evidence" value="ECO:0007669"/>
    <property type="project" value="TreeGrafter"/>
</dbReference>
<feature type="domain" description="Beta-Casp" evidence="15">
    <location>
        <begin position="253"/>
        <end position="374"/>
    </location>
</feature>
<dbReference type="GeneTree" id="ENSGT00940000155699"/>
<dbReference type="Pfam" id="PF16661">
    <property type="entry name" value="Lactamase_B_6"/>
    <property type="match status" value="1"/>
</dbReference>
<evidence type="ECO:0000256" key="8">
    <source>
        <dbReference type="ARBA" id="ARBA00022833"/>
    </source>
</evidence>
<evidence type="ECO:0000313" key="18">
    <source>
        <dbReference type="Proteomes" id="UP000261640"/>
    </source>
</evidence>
<evidence type="ECO:0000256" key="9">
    <source>
        <dbReference type="ARBA" id="ARBA00022884"/>
    </source>
</evidence>
<dbReference type="Gene3D" id="3.40.50.10890">
    <property type="match status" value="1"/>
</dbReference>
<dbReference type="FunFam" id="3.60.15.10:FF:000005">
    <property type="entry name" value="Cleavage and polyadenylation specificity factor subunit 3"/>
    <property type="match status" value="1"/>
</dbReference>
<proteinExistence type="inferred from homology"/>
<dbReference type="SMART" id="SM01027">
    <property type="entry name" value="Beta-Casp"/>
    <property type="match status" value="1"/>
</dbReference>
<evidence type="ECO:0000256" key="13">
    <source>
        <dbReference type="ARBA" id="ARBA00076286"/>
    </source>
</evidence>
<evidence type="ECO:0000256" key="1">
    <source>
        <dbReference type="ARBA" id="ARBA00001947"/>
    </source>
</evidence>
<dbReference type="InterPro" id="IPR036866">
    <property type="entry name" value="RibonucZ/Hydroxyglut_hydro"/>
</dbReference>
<keyword evidence="9" id="KW-0694">RNA-binding</keyword>
<dbReference type="GO" id="GO:0004521">
    <property type="term" value="F:RNA endonuclease activity"/>
    <property type="evidence" value="ECO:0007669"/>
    <property type="project" value="TreeGrafter"/>
</dbReference>
<evidence type="ECO:0000256" key="2">
    <source>
        <dbReference type="ARBA" id="ARBA00004123"/>
    </source>
</evidence>
<keyword evidence="18" id="KW-1185">Reference proteome</keyword>
<keyword evidence="8" id="KW-0862">Zinc</keyword>
<evidence type="ECO:0000259" key="15">
    <source>
        <dbReference type="SMART" id="SM01027"/>
    </source>
</evidence>
<dbReference type="Proteomes" id="UP000261640">
    <property type="component" value="Unplaced"/>
</dbReference>
<dbReference type="SMART" id="SM00849">
    <property type="entry name" value="Lactamase_B"/>
    <property type="match status" value="1"/>
</dbReference>
<dbReference type="Pfam" id="PF11718">
    <property type="entry name" value="CPSF73-100_C"/>
    <property type="match status" value="1"/>
</dbReference>
<sequence>LSAIIVPAEESDQLLIRPLGAGQEVGRSCIILEFKGRKIMLDCGIHPGLEGMDALPYIDLIDPAEIDLLLITISKLHLFHLDHCGALPWFLQKTSFKGRTFMTHATKAIYRWLLSDYVKVSNISADDMLYTETDLEESMDKIETINFHEVKEVAGIKFWCYHAGHVLGAAMFMIEIAGVKLLYTGDFSRQEDRHLMAAEIPSVKPDILIIESTYGTHIHEKREEREARFCNTVHDIVNREGRCLIPVFALGRAQELLLILDEYWQNHPELHDIPIYYASSLAKKCMAVYQTYVNAMNDKIRKAININNPFVFKHISNLKSMDHFDDIGPSVVMASPGMMQSGLSRELFESWCTDKRNGVIIAGYCVEGTLAKHIMSEPEEITTMSGQKLQLKMSVDYISFSAHTDYQQTSEFIRALKPPHVILVHGEQNEMARLKAALIREYEDNDQVHIEVHNPRNTEAVTLNFRGEKLAKVMGSLADKKCIQGQRVSGILVKKNFNYHILNPSDLSTYTELAMSTVKQTQAIPFTGPYSLLVCHLRNLTGDVEELDGTEKNTLKIFKNITLIHEVGMVLLEWIANPLNDMYADAVTTVVLEVQSNPKAQSAILDMDVFQSRLEVMLQWVDMFGEECVDFSDSKNISVTVDRKTVHICSETRSVCYEDECTEDDSLREMVELAVQRLYDALNPVI</sequence>
<dbReference type="GO" id="GO:0046872">
    <property type="term" value="F:metal ion binding"/>
    <property type="evidence" value="ECO:0007669"/>
    <property type="project" value="UniProtKB-KW"/>
</dbReference>
<keyword evidence="4" id="KW-0540">Nuclease</keyword>
<dbReference type="InterPro" id="IPR050698">
    <property type="entry name" value="MBL"/>
</dbReference>
<feature type="domain" description="Metallo-beta-lactamase" evidence="14">
    <location>
        <begin position="26"/>
        <end position="217"/>
    </location>
</feature>
<keyword evidence="3" id="KW-0507">mRNA processing</keyword>
<dbReference type="SMART" id="SM01098">
    <property type="entry name" value="CPSF73-100_C"/>
    <property type="match status" value="1"/>
</dbReference>
<feature type="domain" description="Pre-mRNA 3'-end-processing endonuclease polyadenylation factor C-term" evidence="16">
    <location>
        <begin position="484"/>
        <end position="685"/>
    </location>
</feature>
<protein>
    <recommendedName>
        <fullName evidence="12">Cleavage and polyadenylation specificity factor subunit 3</fullName>
    </recommendedName>
    <alternativeName>
        <fullName evidence="13">Cleavage and polyadenylation specificity factor 73 kDa subunit</fullName>
    </alternativeName>
</protein>
<comment type="similarity">
    <text evidence="11">Belongs to the metallo-beta-lactamase superfamily. RNA-metabolizing metallo-beta-lactamase-like family. CPSF3 subfamily.</text>
</comment>
<dbReference type="FunFam" id="3.40.50.10890:FF:000001">
    <property type="entry name" value="Cleavage and polyadenylation specificity factor subunit 3"/>
    <property type="match status" value="1"/>
</dbReference>
<keyword evidence="10" id="KW-0539">Nucleus</keyword>
<accession>A0A7N8XNG0</accession>
<keyword evidence="5" id="KW-0479">Metal-binding</keyword>
<reference evidence="17" key="1">
    <citation type="submission" date="2025-08" db="UniProtKB">
        <authorList>
            <consortium name="Ensembl"/>
        </authorList>
    </citation>
    <scope>IDENTIFICATION</scope>
</reference>
<evidence type="ECO:0000256" key="11">
    <source>
        <dbReference type="ARBA" id="ARBA00061099"/>
    </source>
</evidence>
<reference evidence="17" key="2">
    <citation type="submission" date="2025-09" db="UniProtKB">
        <authorList>
            <consortium name="Ensembl"/>
        </authorList>
    </citation>
    <scope>IDENTIFICATION</scope>
</reference>
<organism evidence="17 18">
    <name type="scientific">Mastacembelus armatus</name>
    <name type="common">zig-zag eel</name>
    <dbReference type="NCBI Taxonomy" id="205130"/>
    <lineage>
        <taxon>Eukaryota</taxon>
        <taxon>Metazoa</taxon>
        <taxon>Chordata</taxon>
        <taxon>Craniata</taxon>
        <taxon>Vertebrata</taxon>
        <taxon>Euteleostomi</taxon>
        <taxon>Actinopterygii</taxon>
        <taxon>Neopterygii</taxon>
        <taxon>Teleostei</taxon>
        <taxon>Neoteleostei</taxon>
        <taxon>Acanthomorphata</taxon>
        <taxon>Anabantaria</taxon>
        <taxon>Synbranchiformes</taxon>
        <taxon>Mastacembelidae</taxon>
        <taxon>Mastacembelus</taxon>
    </lineage>
</organism>
<name>A0A7N8XNG0_9TELE</name>
<evidence type="ECO:0000256" key="5">
    <source>
        <dbReference type="ARBA" id="ARBA00022723"/>
    </source>
</evidence>
<dbReference type="GO" id="GO:0005847">
    <property type="term" value="C:mRNA cleavage and polyadenylation specificity factor complex"/>
    <property type="evidence" value="ECO:0007669"/>
    <property type="project" value="TreeGrafter"/>
</dbReference>
<evidence type="ECO:0000256" key="12">
    <source>
        <dbReference type="ARBA" id="ARBA00068487"/>
    </source>
</evidence>
<dbReference type="SUPFAM" id="SSF56281">
    <property type="entry name" value="Metallo-hydrolase/oxidoreductase"/>
    <property type="match status" value="1"/>
</dbReference>
<dbReference type="Gene3D" id="3.60.15.10">
    <property type="entry name" value="Ribonuclease Z/Hydroxyacylglutathione hydrolase-like"/>
    <property type="match status" value="1"/>
</dbReference>
<dbReference type="Ensembl" id="ENSMAMT00000039780.1">
    <property type="protein sequence ID" value="ENSMAMP00000052935.1"/>
    <property type="gene ID" value="ENSMAMG00000008835.2"/>
</dbReference>
<dbReference type="InterPro" id="IPR021718">
    <property type="entry name" value="CPSF73-100_C"/>
</dbReference>
<dbReference type="InterPro" id="IPR001279">
    <property type="entry name" value="Metallo-B-lactamas"/>
</dbReference>
<comment type="subcellular location">
    <subcellularLocation>
        <location evidence="2">Nucleus</location>
    </subcellularLocation>
</comment>
<dbReference type="GO" id="GO:0006398">
    <property type="term" value="P:mRNA 3'-end processing by stem-loop binding and cleavage"/>
    <property type="evidence" value="ECO:0007669"/>
    <property type="project" value="TreeGrafter"/>
</dbReference>
<dbReference type="InterPro" id="IPR011108">
    <property type="entry name" value="RMMBL"/>
</dbReference>
<evidence type="ECO:0000256" key="7">
    <source>
        <dbReference type="ARBA" id="ARBA00022801"/>
    </source>
</evidence>
<evidence type="ECO:0000259" key="14">
    <source>
        <dbReference type="SMART" id="SM00849"/>
    </source>
</evidence>
<keyword evidence="6" id="KW-0255">Endonuclease</keyword>
<evidence type="ECO:0000256" key="6">
    <source>
        <dbReference type="ARBA" id="ARBA00022759"/>
    </source>
</evidence>
<dbReference type="Pfam" id="PF10996">
    <property type="entry name" value="Beta-Casp"/>
    <property type="match status" value="1"/>
</dbReference>
<dbReference type="PANTHER" id="PTHR11203:SF11">
    <property type="entry name" value="CLEAVAGE AND POLYADENYLATION SPECIFICITY FACTOR SUBUNIT 3"/>
    <property type="match status" value="1"/>
</dbReference>
<dbReference type="GO" id="GO:0003723">
    <property type="term" value="F:RNA binding"/>
    <property type="evidence" value="ECO:0007669"/>
    <property type="project" value="UniProtKB-KW"/>
</dbReference>
<dbReference type="AlphaFoldDB" id="A0A7N8XNG0"/>
<evidence type="ECO:0000259" key="16">
    <source>
        <dbReference type="SMART" id="SM01098"/>
    </source>
</evidence>
<evidence type="ECO:0000313" key="17">
    <source>
        <dbReference type="Ensembl" id="ENSMAMP00000052935.1"/>
    </source>
</evidence>
<dbReference type="InterPro" id="IPR022712">
    <property type="entry name" value="Beta_Casp"/>
</dbReference>
<comment type="cofactor">
    <cofactor evidence="1">
        <name>Zn(2+)</name>
        <dbReference type="ChEBI" id="CHEBI:29105"/>
    </cofactor>
</comment>
<evidence type="ECO:0000256" key="10">
    <source>
        <dbReference type="ARBA" id="ARBA00023242"/>
    </source>
</evidence>